<sequence length="471" mass="56444">MKEKFNEIKEVNMQKIQQKYIKLNKKKDQLNSKIQIQNTTLQNQILLLQNQNTKYESDIILNKNINNELKYKLKLYQNDLENKNKEFQHKSDIFMKQITNFENIVIRYKKEINEKEFIINSLRDRINFNVKELKEVQSQTLKNNSTNLLTEKENHNENKLSFLDKEYLYDKNFYNVYNMESNETFNKLGYSLVFQTHSLEKGLSHFKLRPFGENKIKSIINTLKAELKYNNHERHFYFINGINTLREYKNIYEKYKWTKRSEYKIVKRFLKYYKHIEEQKTGAYILTKEELKSDYNIDYKKFIKSRHSTRNYKNLKLKFDDIKKAVEMAKYTPSACNRQYIKLHYYPTGKMKQNVIDYSVGKGGLYLEGVNTFIITFDVNGLRGVGERNQGYFNAGLFSTNLVNAFHSLGIGTCFIQFNNSSEQEEKLKKINDIPSNERIAVILYAGYYDDKSIFSRSPRRDFEDYFIEHK</sequence>
<dbReference type="STRING" id="1754190.A0A1Y2AKT4"/>
<dbReference type="Proteomes" id="UP000193920">
    <property type="component" value="Unassembled WGS sequence"/>
</dbReference>
<feature type="coiled-coil region" evidence="3">
    <location>
        <begin position="6"/>
        <end position="86"/>
    </location>
</feature>
<dbReference type="Gene3D" id="3.40.109.10">
    <property type="entry name" value="NADH Oxidase"/>
    <property type="match status" value="1"/>
</dbReference>
<dbReference type="EMBL" id="MCOG01000238">
    <property type="protein sequence ID" value="ORY23104.1"/>
    <property type="molecule type" value="Genomic_DNA"/>
</dbReference>
<evidence type="ECO:0000259" key="4">
    <source>
        <dbReference type="Pfam" id="PF00881"/>
    </source>
</evidence>
<evidence type="ECO:0000313" key="5">
    <source>
        <dbReference type="EMBL" id="ORY23104.1"/>
    </source>
</evidence>
<evidence type="ECO:0000256" key="2">
    <source>
        <dbReference type="ARBA" id="ARBA00023002"/>
    </source>
</evidence>
<organism evidence="5 6">
    <name type="scientific">Neocallimastix californiae</name>
    <dbReference type="NCBI Taxonomy" id="1754190"/>
    <lineage>
        <taxon>Eukaryota</taxon>
        <taxon>Fungi</taxon>
        <taxon>Fungi incertae sedis</taxon>
        <taxon>Chytridiomycota</taxon>
        <taxon>Chytridiomycota incertae sedis</taxon>
        <taxon>Neocallimastigomycetes</taxon>
        <taxon>Neocallimastigales</taxon>
        <taxon>Neocallimastigaceae</taxon>
        <taxon>Neocallimastix</taxon>
    </lineage>
</organism>
<proteinExistence type="inferred from homology"/>
<comment type="caution">
    <text evidence="5">The sequence shown here is derived from an EMBL/GenBank/DDBJ whole genome shotgun (WGS) entry which is preliminary data.</text>
</comment>
<keyword evidence="3" id="KW-0175">Coiled coil</keyword>
<dbReference type="PANTHER" id="PTHR43673:SF10">
    <property type="entry name" value="NADH DEHYDROGENASE_NAD(P)H NITROREDUCTASE XCC3605-RELATED"/>
    <property type="match status" value="1"/>
</dbReference>
<reference evidence="5 6" key="1">
    <citation type="submission" date="2016-08" db="EMBL/GenBank/DDBJ databases">
        <title>A Parts List for Fungal Cellulosomes Revealed by Comparative Genomics.</title>
        <authorList>
            <consortium name="DOE Joint Genome Institute"/>
            <person name="Haitjema C.H."/>
            <person name="Gilmore S.P."/>
            <person name="Henske J.K."/>
            <person name="Solomon K.V."/>
            <person name="De Groot R."/>
            <person name="Kuo A."/>
            <person name="Mondo S.J."/>
            <person name="Salamov A.A."/>
            <person name="Labutti K."/>
            <person name="Zhao Z."/>
            <person name="Chiniquy J."/>
            <person name="Barry K."/>
            <person name="Brewer H.M."/>
            <person name="Purvine S.O."/>
            <person name="Wright A.T."/>
            <person name="Boxma B."/>
            <person name="Van Alen T."/>
            <person name="Hackstein J.H."/>
            <person name="Baker S.E."/>
            <person name="Grigoriev I.V."/>
            <person name="O'Malley M.A."/>
        </authorList>
    </citation>
    <scope>NUCLEOTIDE SEQUENCE [LARGE SCALE GENOMIC DNA]</scope>
    <source>
        <strain evidence="5 6">G1</strain>
    </source>
</reference>
<evidence type="ECO:0000313" key="6">
    <source>
        <dbReference type="Proteomes" id="UP000193920"/>
    </source>
</evidence>
<comment type="similarity">
    <text evidence="1">Belongs to the nitroreductase family.</text>
</comment>
<dbReference type="Pfam" id="PF00881">
    <property type="entry name" value="Nitroreductase"/>
    <property type="match status" value="2"/>
</dbReference>
<keyword evidence="2" id="KW-0560">Oxidoreductase</keyword>
<dbReference type="GO" id="GO:0016491">
    <property type="term" value="F:oxidoreductase activity"/>
    <property type="evidence" value="ECO:0007669"/>
    <property type="project" value="UniProtKB-KW"/>
</dbReference>
<accession>A0A1Y2AKT4</accession>
<dbReference type="InterPro" id="IPR000415">
    <property type="entry name" value="Nitroreductase-like"/>
</dbReference>
<protein>
    <submittedName>
        <fullName evidence="5">Nitroreductase</fullName>
    </submittedName>
</protein>
<dbReference type="InterPro" id="IPR029479">
    <property type="entry name" value="Nitroreductase"/>
</dbReference>
<dbReference type="AlphaFoldDB" id="A0A1Y2AKT4"/>
<evidence type="ECO:0000256" key="3">
    <source>
        <dbReference type="SAM" id="Coils"/>
    </source>
</evidence>
<feature type="domain" description="Nitroreductase" evidence="4">
    <location>
        <begin position="303"/>
        <end position="353"/>
    </location>
</feature>
<feature type="domain" description="Nitroreductase" evidence="4">
    <location>
        <begin position="384"/>
        <end position="448"/>
    </location>
</feature>
<name>A0A1Y2AKT4_9FUNG</name>
<keyword evidence="6" id="KW-1185">Reference proteome</keyword>
<dbReference type="PANTHER" id="PTHR43673">
    <property type="entry name" value="NAD(P)H NITROREDUCTASE YDGI-RELATED"/>
    <property type="match status" value="1"/>
</dbReference>
<dbReference type="SUPFAM" id="SSF55469">
    <property type="entry name" value="FMN-dependent nitroreductase-like"/>
    <property type="match status" value="1"/>
</dbReference>
<dbReference type="CDD" id="cd02062">
    <property type="entry name" value="Nitro_FMN_reductase"/>
    <property type="match status" value="1"/>
</dbReference>
<evidence type="ECO:0000256" key="1">
    <source>
        <dbReference type="ARBA" id="ARBA00007118"/>
    </source>
</evidence>
<gene>
    <name evidence="5" type="ORF">LY90DRAFT_675627</name>
</gene>